<feature type="compositionally biased region" description="Polar residues" evidence="1">
    <location>
        <begin position="584"/>
        <end position="595"/>
    </location>
</feature>
<keyword evidence="2" id="KW-0472">Membrane</keyword>
<evidence type="ECO:0000313" key="4">
    <source>
        <dbReference type="EMBL" id="GBP30333.1"/>
    </source>
</evidence>
<evidence type="ECO:0000313" key="5">
    <source>
        <dbReference type="Proteomes" id="UP000299102"/>
    </source>
</evidence>
<feature type="transmembrane region" description="Helical" evidence="2">
    <location>
        <begin position="1169"/>
        <end position="1190"/>
    </location>
</feature>
<feature type="compositionally biased region" description="Basic and acidic residues" evidence="1">
    <location>
        <begin position="70"/>
        <end position="88"/>
    </location>
</feature>
<keyword evidence="3" id="KW-0732">Signal</keyword>
<feature type="region of interest" description="Disordered" evidence="1">
    <location>
        <begin position="568"/>
        <end position="606"/>
    </location>
</feature>
<gene>
    <name evidence="4" type="primary">Zan</name>
    <name evidence="4" type="ORF">EVAR_27948_1</name>
</gene>
<reference evidence="4 5" key="1">
    <citation type="journal article" date="2019" name="Commun. Biol.">
        <title>The bagworm genome reveals a unique fibroin gene that provides high tensile strength.</title>
        <authorList>
            <person name="Kono N."/>
            <person name="Nakamura H."/>
            <person name="Ohtoshi R."/>
            <person name="Tomita M."/>
            <person name="Numata K."/>
            <person name="Arakawa K."/>
        </authorList>
    </citation>
    <scope>NUCLEOTIDE SEQUENCE [LARGE SCALE GENOMIC DNA]</scope>
</reference>
<dbReference type="OrthoDB" id="5794147at2759"/>
<protein>
    <submittedName>
        <fullName evidence="4">Zonadhesin</fullName>
    </submittedName>
</protein>
<sequence>MESPVRICLSIIVVVHLLLLSSVPARSNAIPLRNGTAEASKDKIKISRFSRFNNATLAKPNVEDVALNELKPKETGSSEETDPKSSKYKDRGRIKFHSYLTSTTETPIKRIVKPTPETKVIIVTPTPEQKNLSQIIDSMREYKKTKIPPLVVSSTTPTTVDLKESSSDEDDMYEDDEEFSKFVSGNFHDSNFFTIPGFTDDEFSQGSKANDNYNKDYSVPPYEKFSSYFPKDMSYSPKRDKYESDSFFRDFEDALTTPKNDFFDKKFHEITSSILNNLNSIRAQTPEPNATSVHKIVKENVGLERLLSNGSPNNKSMVIIKNTKEVRLLDDDKAGSAQKELSDVHGTSIYYEMSVLSTETYTIHNDDDCDNDTLPFEPTKSTSFEEEKASLKSTAPALLPLESKPVFVSSTPSPQILTTSVSSTGSPLKNDVEFISTYHTTPKVSSFTIRQRGYPKSINFPSKKETSNSVTVRNDELSSNRNIKPVNNRRIQFTTPRNKPVWMAPRRNITRPKPNRPTTIYSEYFNIKDKFNSKLPNRTSVLTTASSDIDPVFQSDVVGSKKVVHSQSISDNSIPGLRKRGSAKFSTSATSTQNSTEEEDSTRNMEIPPSSAAWALAGMRNPPSLTSTLADRTIPVRKPDENELQNVAEETVSEKIKTTPDVATPTNGDSNTEVTSKKIYEMDQNKLPWRPVTTPSSAIVESDTKQSVTASKIESYPAESNVSVHGSSMQIEKSTTGVAIAEDTTTTSATKDTTTTPEWVPVTSEEFDRVTTNDKEISSNHIHPLTTNNASAFESITKLPSDLTTPQSDDISSFTVGLSTQKVFDNTVTLPSTMPIDIGDEITTIRFSYVPTVKEVITKVTEFTETTPTWHPVKPSHTRTTYVPEDNTPITTYRPKYVTTTEKMEETTNVSKYPTSADKDEETTTTIQESSSPQQLVSNSETQVTTFQTNVSSFTEDTTSATEIVTEISVESTPNPEETTTIIVEVVTEINTERETPMKFGKSTLSTSQETTVEDISTEADFITLSSSEISEQSSSSNEFMTESNEQKFSEFVHKFTTPFRFETTMEQKYDDTTTRRLETTTMPTIKPTEPIKQQTTIEEERTKPMMPPTEATKSIPKVTTDKEEYIDTPEEEITTRSVTNLDDMLSYGEQTTEASTIFIEDAGSGAPVAIAVSTIGVLALMMLVGLLLTKHTKRRSGSRVHDTEKHKSWECIKD</sequence>
<organism evidence="4 5">
    <name type="scientific">Eumeta variegata</name>
    <name type="common">Bagworm moth</name>
    <name type="synonym">Eumeta japonica</name>
    <dbReference type="NCBI Taxonomy" id="151549"/>
    <lineage>
        <taxon>Eukaryota</taxon>
        <taxon>Metazoa</taxon>
        <taxon>Ecdysozoa</taxon>
        <taxon>Arthropoda</taxon>
        <taxon>Hexapoda</taxon>
        <taxon>Insecta</taxon>
        <taxon>Pterygota</taxon>
        <taxon>Neoptera</taxon>
        <taxon>Endopterygota</taxon>
        <taxon>Lepidoptera</taxon>
        <taxon>Glossata</taxon>
        <taxon>Ditrysia</taxon>
        <taxon>Tineoidea</taxon>
        <taxon>Psychidae</taxon>
        <taxon>Oiketicinae</taxon>
        <taxon>Eumeta</taxon>
    </lineage>
</organism>
<evidence type="ECO:0000256" key="1">
    <source>
        <dbReference type="SAM" id="MobiDB-lite"/>
    </source>
</evidence>
<feature type="chain" id="PRO_5020030468" evidence="3">
    <location>
        <begin position="30"/>
        <end position="1215"/>
    </location>
</feature>
<feature type="region of interest" description="Disordered" evidence="1">
    <location>
        <begin position="903"/>
        <end position="941"/>
    </location>
</feature>
<feature type="compositionally biased region" description="Low complexity" evidence="1">
    <location>
        <begin position="924"/>
        <end position="935"/>
    </location>
</feature>
<feature type="signal peptide" evidence="3">
    <location>
        <begin position="1"/>
        <end position="29"/>
    </location>
</feature>
<evidence type="ECO:0000256" key="3">
    <source>
        <dbReference type="SAM" id="SignalP"/>
    </source>
</evidence>
<evidence type="ECO:0000256" key="2">
    <source>
        <dbReference type="SAM" id="Phobius"/>
    </source>
</evidence>
<dbReference type="Proteomes" id="UP000299102">
    <property type="component" value="Unassembled WGS sequence"/>
</dbReference>
<accession>A0A4C1UV03</accession>
<dbReference type="EMBL" id="BGZK01000231">
    <property type="protein sequence ID" value="GBP30333.1"/>
    <property type="molecule type" value="Genomic_DNA"/>
</dbReference>
<proteinExistence type="predicted"/>
<keyword evidence="2" id="KW-1133">Transmembrane helix</keyword>
<dbReference type="STRING" id="151549.A0A4C1UV03"/>
<name>A0A4C1UV03_EUMVA</name>
<comment type="caution">
    <text evidence="4">The sequence shown here is derived from an EMBL/GenBank/DDBJ whole genome shotgun (WGS) entry which is preliminary data.</text>
</comment>
<keyword evidence="5" id="KW-1185">Reference proteome</keyword>
<dbReference type="AlphaFoldDB" id="A0A4C1UV03"/>
<feature type="region of interest" description="Disordered" evidence="1">
    <location>
        <begin position="68"/>
        <end position="88"/>
    </location>
</feature>
<keyword evidence="2" id="KW-0812">Transmembrane</keyword>